<dbReference type="Proteomes" id="UP000597459">
    <property type="component" value="Unassembled WGS sequence"/>
</dbReference>
<evidence type="ECO:0000313" key="2">
    <source>
        <dbReference type="Proteomes" id="UP000597459"/>
    </source>
</evidence>
<keyword evidence="2" id="KW-1185">Reference proteome</keyword>
<dbReference type="AlphaFoldDB" id="A0A967B7A4"/>
<accession>A0A967B7A4</accession>
<evidence type="ECO:0000313" key="1">
    <source>
        <dbReference type="EMBL" id="NHO55197.1"/>
    </source>
</evidence>
<organism evidence="1 2">
    <name type="scientific">Acetobacter estunensis</name>
    <dbReference type="NCBI Taxonomy" id="104097"/>
    <lineage>
        <taxon>Bacteria</taxon>
        <taxon>Pseudomonadati</taxon>
        <taxon>Pseudomonadota</taxon>
        <taxon>Alphaproteobacteria</taxon>
        <taxon>Acetobacterales</taxon>
        <taxon>Acetobacteraceae</taxon>
        <taxon>Acetobacter</taxon>
    </lineage>
</organism>
<dbReference type="EMBL" id="WOTH01000054">
    <property type="protein sequence ID" value="NHO55197.1"/>
    <property type="molecule type" value="Genomic_DNA"/>
</dbReference>
<name>A0A967B7A4_9PROT</name>
<protein>
    <submittedName>
        <fullName evidence="1">Uncharacterized protein</fullName>
    </submittedName>
</protein>
<sequence length="84" mass="9539">MSKRQDQQNYRITELERKVKGVQSQVTGLRTDSAALQKQAKDDAMRIRNLEIKVACQRGIPHKTVAEIHDISPARVSQIVKQTV</sequence>
<reference evidence="1" key="1">
    <citation type="submission" date="2019-11" db="EMBL/GenBank/DDBJ databases">
        <title>Description of new Acetobacter species.</title>
        <authorList>
            <person name="Cleenwerck I."/>
            <person name="Sombolestani A.S."/>
        </authorList>
    </citation>
    <scope>NUCLEOTIDE SEQUENCE</scope>
    <source>
        <strain evidence="1">LMG 1626</strain>
    </source>
</reference>
<proteinExistence type="predicted"/>
<dbReference type="RefSeq" id="WP_166318581.1">
    <property type="nucleotide sequence ID" value="NZ_WOTH01000054.1"/>
</dbReference>
<gene>
    <name evidence="1" type="ORF">GOB87_14820</name>
</gene>
<comment type="caution">
    <text evidence="1">The sequence shown here is derived from an EMBL/GenBank/DDBJ whole genome shotgun (WGS) entry which is preliminary data.</text>
</comment>